<reference evidence="2 3" key="1">
    <citation type="submission" date="2018-05" db="EMBL/GenBank/DDBJ databases">
        <title>Genome sequencing and assembly of the regulated plant pathogen Lachnellula willkommii and related sister species for the development of diagnostic species identification markers.</title>
        <authorList>
            <person name="Giroux E."/>
            <person name="Bilodeau G."/>
        </authorList>
    </citation>
    <scope>NUCLEOTIDE SEQUENCE [LARGE SCALE GENOMIC DNA]</scope>
    <source>
        <strain evidence="2 3">CBS 185.66</strain>
    </source>
</reference>
<dbReference type="GeneID" id="41984229"/>
<feature type="compositionally biased region" description="Basic residues" evidence="1">
    <location>
        <begin position="134"/>
        <end position="144"/>
    </location>
</feature>
<comment type="caution">
    <text evidence="2">The sequence shown here is derived from an EMBL/GenBank/DDBJ whole genome shotgun (WGS) entry which is preliminary data.</text>
</comment>
<dbReference type="EMBL" id="QGMH01000046">
    <property type="protein sequence ID" value="TVY27557.1"/>
    <property type="molecule type" value="Genomic_DNA"/>
</dbReference>
<feature type="compositionally biased region" description="Basic and acidic residues" evidence="1">
    <location>
        <begin position="111"/>
        <end position="123"/>
    </location>
</feature>
<accession>A0A8H8R2X8</accession>
<gene>
    <name evidence="2" type="ORF">LHYA1_G004031</name>
</gene>
<dbReference type="AlphaFoldDB" id="A0A8H8R2X8"/>
<dbReference type="Proteomes" id="UP000431533">
    <property type="component" value="Unassembled WGS sequence"/>
</dbReference>
<evidence type="ECO:0000313" key="2">
    <source>
        <dbReference type="EMBL" id="TVY27557.1"/>
    </source>
</evidence>
<feature type="compositionally biased region" description="Polar residues" evidence="1">
    <location>
        <begin position="1"/>
        <end position="17"/>
    </location>
</feature>
<proteinExistence type="predicted"/>
<feature type="region of interest" description="Disordered" evidence="1">
    <location>
        <begin position="97"/>
        <end position="144"/>
    </location>
</feature>
<protein>
    <recommendedName>
        <fullName evidence="4">Tesmin/TSO1-like CXC domain-containing protein</fullName>
    </recommendedName>
</protein>
<name>A0A8H8R2X8_9HELO</name>
<organism evidence="2 3">
    <name type="scientific">Lachnellula hyalina</name>
    <dbReference type="NCBI Taxonomy" id="1316788"/>
    <lineage>
        <taxon>Eukaryota</taxon>
        <taxon>Fungi</taxon>
        <taxon>Dikarya</taxon>
        <taxon>Ascomycota</taxon>
        <taxon>Pezizomycotina</taxon>
        <taxon>Leotiomycetes</taxon>
        <taxon>Helotiales</taxon>
        <taxon>Lachnaceae</taxon>
        <taxon>Lachnellula</taxon>
    </lineage>
</organism>
<evidence type="ECO:0000313" key="3">
    <source>
        <dbReference type="Proteomes" id="UP000431533"/>
    </source>
</evidence>
<feature type="compositionally biased region" description="Basic residues" evidence="1">
    <location>
        <begin position="97"/>
        <end position="110"/>
    </location>
</feature>
<feature type="region of interest" description="Disordered" evidence="1">
    <location>
        <begin position="1"/>
        <end position="35"/>
    </location>
</feature>
<feature type="compositionally biased region" description="Basic and acidic residues" evidence="1">
    <location>
        <begin position="18"/>
        <end position="35"/>
    </location>
</feature>
<evidence type="ECO:0008006" key="4">
    <source>
        <dbReference type="Google" id="ProtNLM"/>
    </source>
</evidence>
<evidence type="ECO:0000256" key="1">
    <source>
        <dbReference type="SAM" id="MobiDB-lite"/>
    </source>
</evidence>
<dbReference type="RefSeq" id="XP_031006345.1">
    <property type="nucleotide sequence ID" value="XM_031148995.1"/>
</dbReference>
<keyword evidence="3" id="KW-1185">Reference proteome</keyword>
<sequence length="144" mass="16016">MTPTNFDSEGDDQSQVSDTDRKVTEADIKPIDPDKPLTCTCKTSCATARCKCNKSGAGCPPSCKCSACINPLNALSSFFADPSMRASPCFASWIRKQTKNKSKSKKRKRDSKPEFSRIRRDARGVAMPVDGRRRQQRAARGRYF</sequence>